<dbReference type="EMBL" id="JASCXX010000004">
    <property type="protein sequence ID" value="MDI6448281.1"/>
    <property type="molecule type" value="Genomic_DNA"/>
</dbReference>
<dbReference type="Proteomes" id="UP001431776">
    <property type="component" value="Unassembled WGS sequence"/>
</dbReference>
<keyword evidence="7" id="KW-0479">Metal-binding</keyword>
<dbReference type="SUPFAM" id="SSF46785">
    <property type="entry name" value="Winged helix' DNA-binding domain"/>
    <property type="match status" value="1"/>
</dbReference>
<name>A0AAW6TRF7_9BACT</name>
<reference evidence="8" key="1">
    <citation type="submission" date="2023-05" db="EMBL/GenBank/DDBJ databases">
        <title>Anaerotaeda fermentans gen. nov., sp. nov., a novel anaerobic planctomycete of the new family within the order Sedimentisphaerales isolated from Taman Peninsula, Russia.</title>
        <authorList>
            <person name="Khomyakova M.A."/>
            <person name="Merkel A.Y."/>
            <person name="Slobodkin A.I."/>
        </authorList>
    </citation>
    <scope>NUCLEOTIDE SEQUENCE</scope>
    <source>
        <strain evidence="8">M17dextr</strain>
    </source>
</reference>
<dbReference type="CDD" id="cd07153">
    <property type="entry name" value="Fur_like"/>
    <property type="match status" value="1"/>
</dbReference>
<dbReference type="AlphaFoldDB" id="A0AAW6TRF7"/>
<proteinExistence type="inferred from homology"/>
<comment type="similarity">
    <text evidence="1">Belongs to the Fur family.</text>
</comment>
<dbReference type="PANTHER" id="PTHR33202">
    <property type="entry name" value="ZINC UPTAKE REGULATION PROTEIN"/>
    <property type="match status" value="1"/>
</dbReference>
<keyword evidence="6" id="KW-0804">Transcription</keyword>
<dbReference type="GO" id="GO:0008270">
    <property type="term" value="F:zinc ion binding"/>
    <property type="evidence" value="ECO:0007669"/>
    <property type="project" value="TreeGrafter"/>
</dbReference>
<comment type="cofactor">
    <cofactor evidence="7">
        <name>Zn(2+)</name>
        <dbReference type="ChEBI" id="CHEBI:29105"/>
    </cofactor>
    <text evidence="7">Binds 1 zinc ion per subunit.</text>
</comment>
<evidence type="ECO:0000256" key="3">
    <source>
        <dbReference type="ARBA" id="ARBA00022833"/>
    </source>
</evidence>
<sequence length="155" mass="17515">MNGKAKGNHDRQTKQTLDAFQTRCHEAGLKVTPQRVAVYQTLVETDEHPSAEMVFRRVRRTYPNISLDTVNRTLLTLSEIGVAFIVEGSGDAKRFDANLGDHQHFRCVKCRRIVDFHHEPFDRIAVPESLTGGFTVLRTTVCVEGVCDRCRANES</sequence>
<comment type="caution">
    <text evidence="8">The sequence shown here is derived from an EMBL/GenBank/DDBJ whole genome shotgun (WGS) entry which is preliminary data.</text>
</comment>
<keyword evidence="5" id="KW-0238">DNA-binding</keyword>
<dbReference type="InterPro" id="IPR036390">
    <property type="entry name" value="WH_DNA-bd_sf"/>
</dbReference>
<evidence type="ECO:0000256" key="4">
    <source>
        <dbReference type="ARBA" id="ARBA00023015"/>
    </source>
</evidence>
<dbReference type="RefSeq" id="WP_349243689.1">
    <property type="nucleotide sequence ID" value="NZ_JASCXX010000004.1"/>
</dbReference>
<keyword evidence="3 7" id="KW-0862">Zinc</keyword>
<evidence type="ECO:0000313" key="9">
    <source>
        <dbReference type="Proteomes" id="UP001431776"/>
    </source>
</evidence>
<protein>
    <submittedName>
        <fullName evidence="8">Transcriptional repressor</fullName>
    </submittedName>
</protein>
<dbReference type="GO" id="GO:0003700">
    <property type="term" value="F:DNA-binding transcription factor activity"/>
    <property type="evidence" value="ECO:0007669"/>
    <property type="project" value="InterPro"/>
</dbReference>
<dbReference type="InterPro" id="IPR036388">
    <property type="entry name" value="WH-like_DNA-bd_sf"/>
</dbReference>
<evidence type="ECO:0000256" key="6">
    <source>
        <dbReference type="ARBA" id="ARBA00023163"/>
    </source>
</evidence>
<dbReference type="InterPro" id="IPR002481">
    <property type="entry name" value="FUR"/>
</dbReference>
<evidence type="ECO:0000313" key="8">
    <source>
        <dbReference type="EMBL" id="MDI6448281.1"/>
    </source>
</evidence>
<feature type="binding site" evidence="7">
    <location>
        <position position="147"/>
    </location>
    <ligand>
        <name>Zn(2+)</name>
        <dbReference type="ChEBI" id="CHEBI:29105"/>
    </ligand>
</feature>
<feature type="binding site" evidence="7">
    <location>
        <position position="107"/>
    </location>
    <ligand>
        <name>Zn(2+)</name>
        <dbReference type="ChEBI" id="CHEBI:29105"/>
    </ligand>
</feature>
<dbReference type="InterPro" id="IPR043135">
    <property type="entry name" value="Fur_C"/>
</dbReference>
<accession>A0AAW6TRF7</accession>
<dbReference type="Pfam" id="PF01475">
    <property type="entry name" value="FUR"/>
    <property type="match status" value="1"/>
</dbReference>
<evidence type="ECO:0000256" key="1">
    <source>
        <dbReference type="ARBA" id="ARBA00007957"/>
    </source>
</evidence>
<gene>
    <name evidence="8" type="ORF">QJ522_04435</name>
</gene>
<feature type="binding site" evidence="7">
    <location>
        <position position="150"/>
    </location>
    <ligand>
        <name>Zn(2+)</name>
        <dbReference type="ChEBI" id="CHEBI:29105"/>
    </ligand>
</feature>
<keyword evidence="9" id="KW-1185">Reference proteome</keyword>
<organism evidence="8 9">
    <name type="scientific">Anaerobaca lacustris</name>
    <dbReference type="NCBI Taxonomy" id="3044600"/>
    <lineage>
        <taxon>Bacteria</taxon>
        <taxon>Pseudomonadati</taxon>
        <taxon>Planctomycetota</taxon>
        <taxon>Phycisphaerae</taxon>
        <taxon>Sedimentisphaerales</taxon>
        <taxon>Anaerobacaceae</taxon>
        <taxon>Anaerobaca</taxon>
    </lineage>
</organism>
<keyword evidence="2" id="KW-0678">Repressor</keyword>
<dbReference type="GO" id="GO:1900376">
    <property type="term" value="P:regulation of secondary metabolite biosynthetic process"/>
    <property type="evidence" value="ECO:0007669"/>
    <property type="project" value="TreeGrafter"/>
</dbReference>
<feature type="binding site" evidence="7">
    <location>
        <position position="110"/>
    </location>
    <ligand>
        <name>Zn(2+)</name>
        <dbReference type="ChEBI" id="CHEBI:29105"/>
    </ligand>
</feature>
<dbReference type="Gene3D" id="3.30.1490.190">
    <property type="match status" value="1"/>
</dbReference>
<dbReference type="Gene3D" id="1.10.10.10">
    <property type="entry name" value="Winged helix-like DNA-binding domain superfamily/Winged helix DNA-binding domain"/>
    <property type="match status" value="1"/>
</dbReference>
<evidence type="ECO:0000256" key="5">
    <source>
        <dbReference type="ARBA" id="ARBA00023125"/>
    </source>
</evidence>
<dbReference type="GO" id="GO:0000976">
    <property type="term" value="F:transcription cis-regulatory region binding"/>
    <property type="evidence" value="ECO:0007669"/>
    <property type="project" value="TreeGrafter"/>
</dbReference>
<evidence type="ECO:0000256" key="2">
    <source>
        <dbReference type="ARBA" id="ARBA00022491"/>
    </source>
</evidence>
<dbReference type="GO" id="GO:0045892">
    <property type="term" value="P:negative regulation of DNA-templated transcription"/>
    <property type="evidence" value="ECO:0007669"/>
    <property type="project" value="TreeGrafter"/>
</dbReference>
<dbReference type="PANTHER" id="PTHR33202:SF7">
    <property type="entry name" value="FERRIC UPTAKE REGULATION PROTEIN"/>
    <property type="match status" value="1"/>
</dbReference>
<evidence type="ECO:0000256" key="7">
    <source>
        <dbReference type="PIRSR" id="PIRSR602481-1"/>
    </source>
</evidence>
<keyword evidence="4" id="KW-0805">Transcription regulation</keyword>